<keyword evidence="11" id="KW-1185">Reference proteome</keyword>
<evidence type="ECO:0000259" key="8">
    <source>
        <dbReference type="PROSITE" id="PS50893"/>
    </source>
</evidence>
<evidence type="ECO:0000256" key="3">
    <source>
        <dbReference type="ARBA" id="ARBA00022741"/>
    </source>
</evidence>
<dbReference type="PANTHER" id="PTHR24221">
    <property type="entry name" value="ATP-BINDING CASSETTE SUB-FAMILY B"/>
    <property type="match status" value="1"/>
</dbReference>
<evidence type="ECO:0000256" key="1">
    <source>
        <dbReference type="ARBA" id="ARBA00004651"/>
    </source>
</evidence>
<dbReference type="InterPro" id="IPR027417">
    <property type="entry name" value="P-loop_NTPase"/>
</dbReference>
<keyword evidence="6 7" id="KW-0472">Membrane</keyword>
<feature type="transmembrane region" description="Helical" evidence="7">
    <location>
        <begin position="58"/>
        <end position="76"/>
    </location>
</feature>
<evidence type="ECO:0000313" key="11">
    <source>
        <dbReference type="Proteomes" id="UP000427071"/>
    </source>
</evidence>
<dbReference type="EMBL" id="CP046452">
    <property type="protein sequence ID" value="QGU01334.1"/>
    <property type="molecule type" value="Genomic_DNA"/>
</dbReference>
<feature type="transmembrane region" description="Helical" evidence="7">
    <location>
        <begin position="132"/>
        <end position="153"/>
    </location>
</feature>
<dbReference type="InterPro" id="IPR036640">
    <property type="entry name" value="ABC1_TM_sf"/>
</dbReference>
<comment type="subcellular location">
    <subcellularLocation>
        <location evidence="1">Cell membrane</location>
        <topology evidence="1">Multi-pass membrane protein</topology>
    </subcellularLocation>
</comment>
<dbReference type="Proteomes" id="UP000427071">
    <property type="component" value="Chromosome"/>
</dbReference>
<protein>
    <submittedName>
        <fullName evidence="10">ATP-binding/permease protein CydD</fullName>
    </submittedName>
</protein>
<keyword evidence="5 7" id="KW-1133">Transmembrane helix</keyword>
<dbReference type="InterPro" id="IPR017871">
    <property type="entry name" value="ABC_transporter-like_CS"/>
</dbReference>
<evidence type="ECO:0000256" key="2">
    <source>
        <dbReference type="ARBA" id="ARBA00022692"/>
    </source>
</evidence>
<dbReference type="GO" id="GO:0005524">
    <property type="term" value="F:ATP binding"/>
    <property type="evidence" value="ECO:0007669"/>
    <property type="project" value="UniProtKB-KW"/>
</dbReference>
<name>A0A6B8VIF2_9CORY</name>
<evidence type="ECO:0000256" key="6">
    <source>
        <dbReference type="ARBA" id="ARBA00023136"/>
    </source>
</evidence>
<dbReference type="Gene3D" id="1.20.1560.10">
    <property type="entry name" value="ABC transporter type 1, transmembrane domain"/>
    <property type="match status" value="1"/>
</dbReference>
<dbReference type="Pfam" id="PF00005">
    <property type="entry name" value="ABC_tran"/>
    <property type="match status" value="1"/>
</dbReference>
<feature type="domain" description="ABC transporter" evidence="8">
    <location>
        <begin position="330"/>
        <end position="519"/>
    </location>
</feature>
<dbReference type="PROSITE" id="PS50929">
    <property type="entry name" value="ABC_TM1F"/>
    <property type="match status" value="1"/>
</dbReference>
<dbReference type="KEGG" id="ckw:CKALI_02180"/>
<evidence type="ECO:0000313" key="10">
    <source>
        <dbReference type="EMBL" id="QGU01334.1"/>
    </source>
</evidence>
<dbReference type="CDD" id="cd18584">
    <property type="entry name" value="ABC_6TM_AarD_CydD"/>
    <property type="match status" value="1"/>
</dbReference>
<dbReference type="PANTHER" id="PTHR24221:SF590">
    <property type="entry name" value="COMPONENT LINKED WITH THE ASSEMBLY OF CYTOCHROME' TRANSPORT TRANSMEMBRANE ATP-BINDING PROTEIN ABC TRANSPORTER CYDD-RELATED"/>
    <property type="match status" value="1"/>
</dbReference>
<dbReference type="Gene3D" id="3.40.50.300">
    <property type="entry name" value="P-loop containing nucleotide triphosphate hydrolases"/>
    <property type="match status" value="1"/>
</dbReference>
<sequence length="519" mass="54348">MASPLNQRLLAAAPAARRHLVLTGIAQAADTVLTVARAALIGTAAAVLIEQDVIRWELVYALAGVVLAQAGVAFVARRWASKSTGEAVDELRLAALKALERRDPRQVEEDSAMWRTTLTSGLEGVRPYLTEYVPALIATCLATPIALATLLYYDAPSAILAAATIPLIPLFMVLIGVLTRTHTQRRLEVTSTLSDQLSDLMLGAPTLRALGVTKAPVSQLRKTGETHETATMSVLRLAFLSSFALEFLATLSVALVAVWIGLRLVEGDMTLLSGLVALIIVPEVYAPLRKVGASFHASVDGMTAAEQVFDLIDSPGTLDGSYVSSGSAEIRVQDLSVRGRDGVTPTGLSFTAIPGRITVLHGPNGSGKSTALLAVLGLLPDSAVSGHIEAPSLSDIAYLPAHPALVGGTVGDNLVLLGALPTATTHSSAEVGLDIPLTQAVHSGGAGISAGQAQRLALARVLALDAPCLLLDEPTAHLSPELVIRLTELLQREAQRGRVLLISSHDPRILAIADQVVQL</sequence>
<dbReference type="InterPro" id="IPR011527">
    <property type="entry name" value="ABC1_TM_dom"/>
</dbReference>
<dbReference type="PROSITE" id="PS50893">
    <property type="entry name" value="ABC_TRANSPORTER_2"/>
    <property type="match status" value="1"/>
</dbReference>
<proteinExistence type="predicted"/>
<dbReference type="Pfam" id="PF00664">
    <property type="entry name" value="ABC_membrane"/>
    <property type="match status" value="1"/>
</dbReference>
<dbReference type="SUPFAM" id="SSF52540">
    <property type="entry name" value="P-loop containing nucleoside triphosphate hydrolases"/>
    <property type="match status" value="1"/>
</dbReference>
<keyword evidence="4 10" id="KW-0067">ATP-binding</keyword>
<dbReference type="GO" id="GO:0016887">
    <property type="term" value="F:ATP hydrolysis activity"/>
    <property type="evidence" value="ECO:0007669"/>
    <property type="project" value="InterPro"/>
</dbReference>
<evidence type="ECO:0000259" key="9">
    <source>
        <dbReference type="PROSITE" id="PS50929"/>
    </source>
</evidence>
<dbReference type="GO" id="GO:0005886">
    <property type="term" value="C:plasma membrane"/>
    <property type="evidence" value="ECO:0007669"/>
    <property type="project" value="UniProtKB-SubCell"/>
</dbReference>
<reference evidence="11" key="1">
    <citation type="submission" date="2019-11" db="EMBL/GenBank/DDBJ databases">
        <title>Complete genome sequence of Corynebacterium kalinowskii 1959, a novel Corynebacterium species isolated from soil of a small paddock in Vilsendorf, Germany.</title>
        <authorList>
            <person name="Schaffert L."/>
            <person name="Ruwe M."/>
            <person name="Milse J."/>
            <person name="Hanuschka K."/>
            <person name="Ortseifen V."/>
            <person name="Droste J."/>
            <person name="Brandt D."/>
            <person name="Schlueter L."/>
            <person name="Kutter Y."/>
            <person name="Vinke S."/>
            <person name="Viehoefer P."/>
            <person name="Jacob L."/>
            <person name="Luebke N.-C."/>
            <person name="Schulte-Berndt E."/>
            <person name="Hain C."/>
            <person name="Linder M."/>
            <person name="Schmidt P."/>
            <person name="Wollenschlaeger L."/>
            <person name="Luttermann T."/>
            <person name="Thieme E."/>
            <person name="Hassa J."/>
            <person name="Haak M."/>
            <person name="Wittchen M."/>
            <person name="Mentz A."/>
            <person name="Persicke M."/>
            <person name="Busche T."/>
            <person name="Ruckert C."/>
        </authorList>
    </citation>
    <scope>NUCLEOTIDE SEQUENCE [LARGE SCALE GENOMIC DNA]</scope>
    <source>
        <strain evidence="11">1959</strain>
    </source>
</reference>
<gene>
    <name evidence="10" type="primary">cydD</name>
    <name evidence="10" type="ORF">CKALI_02180</name>
</gene>
<feature type="domain" description="ABC transmembrane type-1" evidence="9">
    <location>
        <begin position="21"/>
        <end position="300"/>
    </location>
</feature>
<keyword evidence="2 7" id="KW-0812">Transmembrane</keyword>
<feature type="transmembrane region" description="Helical" evidence="7">
    <location>
        <begin position="159"/>
        <end position="178"/>
    </location>
</feature>
<dbReference type="InterPro" id="IPR003439">
    <property type="entry name" value="ABC_transporter-like_ATP-bd"/>
</dbReference>
<dbReference type="InterPro" id="IPR039421">
    <property type="entry name" value="Type_1_exporter"/>
</dbReference>
<dbReference type="GO" id="GO:0140359">
    <property type="term" value="F:ABC-type transporter activity"/>
    <property type="evidence" value="ECO:0007669"/>
    <property type="project" value="InterPro"/>
</dbReference>
<dbReference type="SMART" id="SM00382">
    <property type="entry name" value="AAA"/>
    <property type="match status" value="1"/>
</dbReference>
<dbReference type="PROSITE" id="PS00211">
    <property type="entry name" value="ABC_TRANSPORTER_1"/>
    <property type="match status" value="1"/>
</dbReference>
<accession>A0A6B8VIF2</accession>
<dbReference type="InterPro" id="IPR003593">
    <property type="entry name" value="AAA+_ATPase"/>
</dbReference>
<evidence type="ECO:0000256" key="4">
    <source>
        <dbReference type="ARBA" id="ARBA00022840"/>
    </source>
</evidence>
<organism evidence="10 11">
    <name type="scientific">Corynebacterium kalinowskii</name>
    <dbReference type="NCBI Taxonomy" id="2675216"/>
    <lineage>
        <taxon>Bacteria</taxon>
        <taxon>Bacillati</taxon>
        <taxon>Actinomycetota</taxon>
        <taxon>Actinomycetes</taxon>
        <taxon>Mycobacteriales</taxon>
        <taxon>Corynebacteriaceae</taxon>
        <taxon>Corynebacterium</taxon>
    </lineage>
</organism>
<dbReference type="SUPFAM" id="SSF90123">
    <property type="entry name" value="ABC transporter transmembrane region"/>
    <property type="match status" value="1"/>
</dbReference>
<feature type="transmembrane region" description="Helical" evidence="7">
    <location>
        <begin position="237"/>
        <end position="262"/>
    </location>
</feature>
<keyword evidence="3" id="KW-0547">Nucleotide-binding</keyword>
<evidence type="ECO:0000256" key="7">
    <source>
        <dbReference type="SAM" id="Phobius"/>
    </source>
</evidence>
<evidence type="ECO:0000256" key="5">
    <source>
        <dbReference type="ARBA" id="ARBA00022989"/>
    </source>
</evidence>
<dbReference type="RefSeq" id="WP_156191746.1">
    <property type="nucleotide sequence ID" value="NZ_CP046452.1"/>
</dbReference>
<dbReference type="AlphaFoldDB" id="A0A6B8VIF2"/>